<feature type="transmembrane region" description="Helical" evidence="8">
    <location>
        <begin position="206"/>
        <end position="224"/>
    </location>
</feature>
<evidence type="ECO:0000256" key="6">
    <source>
        <dbReference type="ARBA" id="ARBA00022989"/>
    </source>
</evidence>
<evidence type="ECO:0000256" key="2">
    <source>
        <dbReference type="ARBA" id="ARBA00009142"/>
    </source>
</evidence>
<protein>
    <recommendedName>
        <fullName evidence="8">Probable membrane transporter protein</fullName>
    </recommendedName>
</protein>
<comment type="similarity">
    <text evidence="2 8">Belongs to the 4-toluene sulfonate uptake permease (TSUP) (TC 2.A.102) family.</text>
</comment>
<evidence type="ECO:0000256" key="5">
    <source>
        <dbReference type="ARBA" id="ARBA00022692"/>
    </source>
</evidence>
<dbReference type="AlphaFoldDB" id="A0AA95H2T8"/>
<organism evidence="9">
    <name type="scientific">Candidatus Thiocaldithrix dubininis</name>
    <dbReference type="NCBI Taxonomy" id="3080823"/>
    <lineage>
        <taxon>Bacteria</taxon>
        <taxon>Pseudomonadati</taxon>
        <taxon>Pseudomonadota</taxon>
        <taxon>Gammaproteobacteria</taxon>
        <taxon>Thiotrichales</taxon>
        <taxon>Thiotrichaceae</taxon>
        <taxon>Candidatus Thiocaldithrix</taxon>
    </lineage>
</organism>
<proteinExistence type="inferred from homology"/>
<sequence length="255" mass="26706">MDISLLDLLLASLAALVAGAINALAGGGTLITFPTLVALGIPPIMANVTSTVALCPGYFGATLAQLKDIRPQQARLTLVLPAAVLGGLVGGYLLLNTGEKLFQALVPYLILLASLLLALQNPMRAWLNKHIQAHQAQAISPYWAIPLIFLAAIYGGYFGAGLSVIVLAALALVFDDSLTKLNALKQAIAFCVNVAAAVFFLFSGKVVWLVALFMAVGALVGGMLGGKLAGKIDPNTLRWIVVSLGMLIAIVYWLK</sequence>
<gene>
    <name evidence="9" type="ORF">QJT80_10430</name>
</gene>
<feature type="transmembrane region" description="Helical" evidence="8">
    <location>
        <begin position="183"/>
        <end position="201"/>
    </location>
</feature>
<keyword evidence="3" id="KW-0813">Transport</keyword>
<reference evidence="9" key="1">
    <citation type="journal article" date="2023" name="Int. J. Mol. Sci.">
        <title>Metagenomics Revealed a New Genus 'Candidatus Thiocaldithrix dubininis' gen. nov., sp. nov. and a New Species 'Candidatus Thiothrix putei' sp. nov. in the Family Thiotrichaceae, Some Members of Which Have Traits of Both Na+- and H+-Motive Energetics.</title>
        <authorList>
            <person name="Ravin N.V."/>
            <person name="Muntyan M.S."/>
            <person name="Smolyakov D.D."/>
            <person name="Rudenko T.S."/>
            <person name="Beletsky A.V."/>
            <person name="Mardanov A.V."/>
            <person name="Grabovich M.Y."/>
        </authorList>
    </citation>
    <scope>NUCLEOTIDE SEQUENCE</scope>
    <source>
        <strain evidence="9">GKL-01</strain>
    </source>
</reference>
<keyword evidence="7 8" id="KW-0472">Membrane</keyword>
<evidence type="ECO:0000256" key="7">
    <source>
        <dbReference type="ARBA" id="ARBA00023136"/>
    </source>
</evidence>
<dbReference type="Proteomes" id="UP001300672">
    <property type="component" value="Chromosome"/>
</dbReference>
<dbReference type="InterPro" id="IPR002781">
    <property type="entry name" value="TM_pro_TauE-like"/>
</dbReference>
<name>A0AA95H2T8_9GAMM</name>
<evidence type="ECO:0000256" key="1">
    <source>
        <dbReference type="ARBA" id="ARBA00004651"/>
    </source>
</evidence>
<feature type="transmembrane region" description="Helical" evidence="8">
    <location>
        <begin position="140"/>
        <end position="171"/>
    </location>
</feature>
<feature type="transmembrane region" description="Helical" evidence="8">
    <location>
        <begin position="236"/>
        <end position="254"/>
    </location>
</feature>
<dbReference type="PANTHER" id="PTHR30269">
    <property type="entry name" value="TRANSMEMBRANE PROTEIN YFCA"/>
    <property type="match status" value="1"/>
</dbReference>
<feature type="transmembrane region" description="Helical" evidence="8">
    <location>
        <begin position="76"/>
        <end position="95"/>
    </location>
</feature>
<keyword evidence="6 8" id="KW-1133">Transmembrane helix</keyword>
<evidence type="ECO:0000256" key="3">
    <source>
        <dbReference type="ARBA" id="ARBA00022448"/>
    </source>
</evidence>
<reference evidence="9" key="2">
    <citation type="submission" date="2023-04" db="EMBL/GenBank/DDBJ databases">
        <authorList>
            <person name="Beletskiy A.V."/>
            <person name="Mardanov A.V."/>
            <person name="Ravin N.V."/>
        </authorList>
    </citation>
    <scope>NUCLEOTIDE SEQUENCE</scope>
    <source>
        <strain evidence="9">GKL-01</strain>
    </source>
</reference>
<feature type="transmembrane region" description="Helical" evidence="8">
    <location>
        <begin position="101"/>
        <end position="119"/>
    </location>
</feature>
<comment type="subcellular location">
    <subcellularLocation>
        <location evidence="1 8">Cell membrane</location>
        <topology evidence="1 8">Multi-pass membrane protein</topology>
    </subcellularLocation>
</comment>
<keyword evidence="5 8" id="KW-0812">Transmembrane</keyword>
<dbReference type="EMBL" id="CP124755">
    <property type="protein sequence ID" value="WGZ89916.1"/>
    <property type="molecule type" value="Genomic_DNA"/>
</dbReference>
<dbReference type="InterPro" id="IPR052017">
    <property type="entry name" value="TSUP"/>
</dbReference>
<dbReference type="KEGG" id="tdu:QJT80_10430"/>
<keyword evidence="4 8" id="KW-1003">Cell membrane</keyword>
<evidence type="ECO:0000256" key="4">
    <source>
        <dbReference type="ARBA" id="ARBA00022475"/>
    </source>
</evidence>
<dbReference type="GO" id="GO:0005886">
    <property type="term" value="C:plasma membrane"/>
    <property type="evidence" value="ECO:0007669"/>
    <property type="project" value="UniProtKB-SubCell"/>
</dbReference>
<dbReference type="PANTHER" id="PTHR30269:SF0">
    <property type="entry name" value="MEMBRANE TRANSPORTER PROTEIN YFCA-RELATED"/>
    <property type="match status" value="1"/>
</dbReference>
<evidence type="ECO:0000256" key="8">
    <source>
        <dbReference type="RuleBase" id="RU363041"/>
    </source>
</evidence>
<dbReference type="Pfam" id="PF01925">
    <property type="entry name" value="TauE"/>
    <property type="match status" value="1"/>
</dbReference>
<evidence type="ECO:0000313" key="9">
    <source>
        <dbReference type="EMBL" id="WGZ89916.1"/>
    </source>
</evidence>
<feature type="transmembrane region" description="Helical" evidence="8">
    <location>
        <begin position="44"/>
        <end position="64"/>
    </location>
</feature>
<accession>A0AA95H2T8</accession>